<dbReference type="InterPro" id="IPR038763">
    <property type="entry name" value="DHH_sf"/>
</dbReference>
<keyword evidence="9" id="KW-0460">Magnesium</keyword>
<proteinExistence type="inferred from homology"/>
<dbReference type="SUPFAM" id="SSF81301">
    <property type="entry name" value="Nucleotidyltransferase"/>
    <property type="match status" value="1"/>
</dbReference>
<evidence type="ECO:0000256" key="8">
    <source>
        <dbReference type="ARBA" id="ARBA00022741"/>
    </source>
</evidence>
<dbReference type="GO" id="GO:0000166">
    <property type="term" value="F:nucleotide binding"/>
    <property type="evidence" value="ECO:0007669"/>
    <property type="project" value="UniProtKB-KW"/>
</dbReference>
<gene>
    <name evidence="14" type="ORF">SAMN05192551_101173</name>
</gene>
<dbReference type="SUPFAM" id="SSF54631">
    <property type="entry name" value="CBS-domain pair"/>
    <property type="match status" value="1"/>
</dbReference>
<dbReference type="PANTHER" id="PTHR47788">
    <property type="entry name" value="POLYA POLYMERASE"/>
    <property type="match status" value="1"/>
</dbReference>
<reference evidence="15" key="1">
    <citation type="submission" date="2016-10" db="EMBL/GenBank/DDBJ databases">
        <authorList>
            <person name="Varghese N."/>
            <person name="Submissions S."/>
        </authorList>
    </citation>
    <scope>NUCLEOTIDE SEQUENCE [LARGE SCALE GENOMIC DNA]</scope>
    <source>
        <strain evidence="15">Z-7934</strain>
    </source>
</reference>
<evidence type="ECO:0000256" key="6">
    <source>
        <dbReference type="ARBA" id="ARBA00022695"/>
    </source>
</evidence>
<evidence type="ECO:0000256" key="5">
    <source>
        <dbReference type="ARBA" id="ARBA00022694"/>
    </source>
</evidence>
<dbReference type="Proteomes" id="UP000199287">
    <property type="component" value="Unassembled WGS sequence"/>
</dbReference>
<evidence type="ECO:0000259" key="13">
    <source>
        <dbReference type="PROSITE" id="PS51371"/>
    </source>
</evidence>
<comment type="cofactor">
    <cofactor evidence="1">
        <name>Mg(2+)</name>
        <dbReference type="ChEBI" id="CHEBI:18420"/>
    </cofactor>
</comment>
<comment type="similarity">
    <text evidence="2 12">Belongs to the tRNA nucleotidyltransferase/poly(A) polymerase family.</text>
</comment>
<dbReference type="InterPro" id="IPR046342">
    <property type="entry name" value="CBS_dom_sf"/>
</dbReference>
<keyword evidence="11" id="KW-0129">CBS domain</keyword>
<dbReference type="GO" id="GO:0000049">
    <property type="term" value="F:tRNA binding"/>
    <property type="evidence" value="ECO:0007669"/>
    <property type="project" value="UniProtKB-KW"/>
</dbReference>
<dbReference type="InterPro" id="IPR000644">
    <property type="entry name" value="CBS_dom"/>
</dbReference>
<dbReference type="Gene3D" id="3.90.1640.10">
    <property type="entry name" value="inorganic pyrophosphatase (n-terminal core)"/>
    <property type="match status" value="1"/>
</dbReference>
<dbReference type="InterPro" id="IPR002646">
    <property type="entry name" value="PolA_pol_head_dom"/>
</dbReference>
<dbReference type="Gene3D" id="3.10.580.10">
    <property type="entry name" value="CBS-domain"/>
    <property type="match status" value="1"/>
</dbReference>
<dbReference type="PANTHER" id="PTHR47788:SF1">
    <property type="entry name" value="A-ADDING TRNA NUCLEOTIDYLTRANSFERASE"/>
    <property type="match status" value="1"/>
</dbReference>
<keyword evidence="4 12" id="KW-0808">Transferase</keyword>
<evidence type="ECO:0000256" key="10">
    <source>
        <dbReference type="ARBA" id="ARBA00022884"/>
    </source>
</evidence>
<dbReference type="EMBL" id="FOQA01000001">
    <property type="protein sequence ID" value="SFH48658.1"/>
    <property type="molecule type" value="Genomic_DNA"/>
</dbReference>
<keyword evidence="7" id="KW-0479">Metal-binding</keyword>
<dbReference type="Pfam" id="PF00571">
    <property type="entry name" value="CBS"/>
    <property type="match status" value="2"/>
</dbReference>
<dbReference type="InterPro" id="IPR052390">
    <property type="entry name" value="tRNA_nt/polyA_polymerase"/>
</dbReference>
<dbReference type="STRING" id="69895.SAMN05192551_101173"/>
<evidence type="ECO:0000256" key="12">
    <source>
        <dbReference type="RuleBase" id="RU003953"/>
    </source>
</evidence>
<evidence type="ECO:0000256" key="2">
    <source>
        <dbReference type="ARBA" id="ARBA00007265"/>
    </source>
</evidence>
<evidence type="ECO:0000256" key="11">
    <source>
        <dbReference type="PROSITE-ProRule" id="PRU00703"/>
    </source>
</evidence>
<evidence type="ECO:0000313" key="15">
    <source>
        <dbReference type="Proteomes" id="UP000199287"/>
    </source>
</evidence>
<evidence type="ECO:0000256" key="4">
    <source>
        <dbReference type="ARBA" id="ARBA00022679"/>
    </source>
</evidence>
<dbReference type="OrthoDB" id="9805698at2"/>
<name>A0A1I3AF48_9FIRM</name>
<dbReference type="RefSeq" id="WP_093368693.1">
    <property type="nucleotide sequence ID" value="NZ_FOQA01000001.1"/>
</dbReference>
<organism evidence="14 15">
    <name type="scientific">Tindallia magadiensis</name>
    <dbReference type="NCBI Taxonomy" id="69895"/>
    <lineage>
        <taxon>Bacteria</taxon>
        <taxon>Bacillati</taxon>
        <taxon>Bacillota</taxon>
        <taxon>Clostridia</taxon>
        <taxon>Peptostreptococcales</taxon>
        <taxon>Tindalliaceae</taxon>
        <taxon>Tindallia</taxon>
    </lineage>
</organism>
<dbReference type="SMART" id="SM00116">
    <property type="entry name" value="CBS"/>
    <property type="match status" value="2"/>
</dbReference>
<dbReference type="InterPro" id="IPR001667">
    <property type="entry name" value="DDH_dom"/>
</dbReference>
<dbReference type="GO" id="GO:0016779">
    <property type="term" value="F:nucleotidyltransferase activity"/>
    <property type="evidence" value="ECO:0007669"/>
    <property type="project" value="UniProtKB-KW"/>
</dbReference>
<keyword evidence="8" id="KW-0547">Nucleotide-binding</keyword>
<keyword evidence="6" id="KW-0548">Nucleotidyltransferase</keyword>
<keyword evidence="5" id="KW-0819">tRNA processing</keyword>
<feature type="domain" description="CBS" evidence="13">
    <location>
        <begin position="375"/>
        <end position="430"/>
    </location>
</feature>
<dbReference type="Pfam" id="PF01743">
    <property type="entry name" value="PolyA_pol"/>
    <property type="match status" value="1"/>
</dbReference>
<dbReference type="AlphaFoldDB" id="A0A1I3AF48"/>
<evidence type="ECO:0000256" key="7">
    <source>
        <dbReference type="ARBA" id="ARBA00022723"/>
    </source>
</evidence>
<keyword evidence="3" id="KW-0820">tRNA-binding</keyword>
<protein>
    <submittedName>
        <fullName evidence="14">tRNA nucleotidyltransferase (CCA-adding enzyme)</fullName>
    </submittedName>
</protein>
<dbReference type="SUPFAM" id="SSF64182">
    <property type="entry name" value="DHH phosphoesterases"/>
    <property type="match status" value="1"/>
</dbReference>
<accession>A0A1I3AF48</accession>
<dbReference type="GO" id="GO:0046872">
    <property type="term" value="F:metal ion binding"/>
    <property type="evidence" value="ECO:0007669"/>
    <property type="project" value="UniProtKB-KW"/>
</dbReference>
<dbReference type="GO" id="GO:0008033">
    <property type="term" value="P:tRNA processing"/>
    <property type="evidence" value="ECO:0007669"/>
    <property type="project" value="UniProtKB-KW"/>
</dbReference>
<dbReference type="SUPFAM" id="SSF81891">
    <property type="entry name" value="Poly A polymerase C-terminal region-like"/>
    <property type="match status" value="1"/>
</dbReference>
<keyword evidence="15" id="KW-1185">Reference proteome</keyword>
<dbReference type="Gene3D" id="3.10.310.30">
    <property type="match status" value="1"/>
</dbReference>
<evidence type="ECO:0000256" key="3">
    <source>
        <dbReference type="ARBA" id="ARBA00022555"/>
    </source>
</evidence>
<dbReference type="Gene3D" id="1.10.3090.10">
    <property type="entry name" value="cca-adding enzyme, domain 2"/>
    <property type="match status" value="1"/>
</dbReference>
<dbReference type="Gene3D" id="3.30.460.10">
    <property type="entry name" value="Beta Polymerase, domain 2"/>
    <property type="match status" value="1"/>
</dbReference>
<dbReference type="CDD" id="cd05398">
    <property type="entry name" value="NT_ClassII-CCAase"/>
    <property type="match status" value="1"/>
</dbReference>
<evidence type="ECO:0000256" key="1">
    <source>
        <dbReference type="ARBA" id="ARBA00001946"/>
    </source>
</evidence>
<dbReference type="PROSITE" id="PS51371">
    <property type="entry name" value="CBS"/>
    <property type="match status" value="2"/>
</dbReference>
<dbReference type="InterPro" id="IPR043519">
    <property type="entry name" value="NT_sf"/>
</dbReference>
<sequence length="873" mass="100115">MKLITSHQNLDFDGLASMVACSKLHPDAVMAFSGNLEQEVKRFYTFYKNVLSIRFSNKIKIEHITNLIIVDIHTSDRIGKFKGIVDKIPVTIYDHHFPNDRAIPGACLHMHKYGACITILIEELMKKDIEINPFEATLFALGIYADTNCLTFSNTTSQDAKALSFLLEKEANLEIINDYIQDTWSPEHEEVFTMLLHNSETMEINHFRVAIATYTSQKFVNEVGIIANKVLDVLRADAVFLIVRMEERCYLIGRSVEDNINIPFTLQKFKGAGHPRAASATVRDGNPEQLKTELLKELPKRIAPQVVAKEIMSWPVKSLDENVSIDEANRIMLRYGHTGMPVIDENKKISGIISRTDIEKAMNHGLSHAPIKAFMSHDVVTIKPSTSLNEINELLVTHNIGRLPVVENNRLTGIVTRTDLLKYLHGTNSSYWYQQLFSDNDERIYQSSESIDRLPSKIKNLLLLAGQVGDELDQKVYIVGGFVRDLLLKTDNWDLDFVTEGDGIEFARQLSQRVGGKLTIHEKFGTAVIKLPQFISIDVVTARREYYEYPAALPKVERSNIWSDLFRRDFTINCMAIALNQDNFGELIDYFNGMKDLQNKQIRVLYNLSFIEDPTRIFRAIRFAARFGFTIEKSTSQYIEQAVNANMLEKLSNDRIREEIIHIIREQDVLDQSLQMLNLFKIFKSLDASFIISSMVIQKVKNVRFSLEGFRQLSSKPFNQTVVMMMQLISEVETDNISRVLKKLIANETLINSITQSMAKRKNVYEILSQEEVDRYTIYTTLKPHSDEALIFFYNDSENPYIRHYIAFYKLKLSSIHIKITGKDLQEMGIKPGPIYKIIMDSVLKAKVLGTIYDRNGELEFAKQKYQRLKGES</sequence>
<feature type="domain" description="CBS" evidence="13">
    <location>
        <begin position="312"/>
        <end position="371"/>
    </location>
</feature>
<dbReference type="CDD" id="cd04595">
    <property type="entry name" value="CBS_pair_DHH_polyA_Pol_assoc"/>
    <property type="match status" value="1"/>
</dbReference>
<evidence type="ECO:0000313" key="14">
    <source>
        <dbReference type="EMBL" id="SFH48658.1"/>
    </source>
</evidence>
<dbReference type="Pfam" id="PF01368">
    <property type="entry name" value="DHH"/>
    <property type="match status" value="1"/>
</dbReference>
<evidence type="ECO:0000256" key="9">
    <source>
        <dbReference type="ARBA" id="ARBA00022842"/>
    </source>
</evidence>
<keyword evidence="10 12" id="KW-0694">RNA-binding</keyword>